<dbReference type="EC" id="3.1.3.3" evidence="4"/>
<feature type="active site" description="Nucleophile" evidence="12">
    <location>
        <position position="52"/>
    </location>
</feature>
<evidence type="ECO:0000256" key="8">
    <source>
        <dbReference type="ARBA" id="ARBA00022801"/>
    </source>
</evidence>
<name>A0A3M6URN5_POCDA</name>
<evidence type="ECO:0000256" key="2">
    <source>
        <dbReference type="ARBA" id="ARBA00005135"/>
    </source>
</evidence>
<evidence type="ECO:0000256" key="7">
    <source>
        <dbReference type="ARBA" id="ARBA00022723"/>
    </source>
</evidence>
<evidence type="ECO:0000256" key="6">
    <source>
        <dbReference type="ARBA" id="ARBA00022605"/>
    </source>
</evidence>
<evidence type="ECO:0000256" key="10">
    <source>
        <dbReference type="ARBA" id="ARBA00023299"/>
    </source>
</evidence>
<organism evidence="13 14">
    <name type="scientific">Pocillopora damicornis</name>
    <name type="common">Cauliflower coral</name>
    <name type="synonym">Millepora damicornis</name>
    <dbReference type="NCBI Taxonomy" id="46731"/>
    <lineage>
        <taxon>Eukaryota</taxon>
        <taxon>Metazoa</taxon>
        <taxon>Cnidaria</taxon>
        <taxon>Anthozoa</taxon>
        <taxon>Hexacorallia</taxon>
        <taxon>Scleractinia</taxon>
        <taxon>Astrocoeniina</taxon>
        <taxon>Pocilloporidae</taxon>
        <taxon>Pocillopora</taxon>
    </lineage>
</organism>
<evidence type="ECO:0000256" key="9">
    <source>
        <dbReference type="ARBA" id="ARBA00022842"/>
    </source>
</evidence>
<evidence type="ECO:0000313" key="14">
    <source>
        <dbReference type="Proteomes" id="UP000275408"/>
    </source>
</evidence>
<feature type="active site" description="Proton donor" evidence="12">
    <location>
        <position position="54"/>
    </location>
</feature>
<dbReference type="CDD" id="cd04309">
    <property type="entry name" value="HAD_PSP_eu"/>
    <property type="match status" value="1"/>
</dbReference>
<dbReference type="SUPFAM" id="SSF56784">
    <property type="entry name" value="HAD-like"/>
    <property type="match status" value="1"/>
</dbReference>
<dbReference type="AlphaFoldDB" id="A0A3M6URN5"/>
<keyword evidence="14" id="KW-1185">Reference proteome</keyword>
<dbReference type="STRING" id="46731.A0A3M6URN5"/>
<protein>
    <recommendedName>
        <fullName evidence="5">Phosphoserine phosphatase</fullName>
        <ecNumber evidence="4">3.1.3.3</ecNumber>
    </recommendedName>
    <alternativeName>
        <fullName evidence="11">O-phosphoserine phosphohydrolase</fullName>
    </alternativeName>
</protein>
<dbReference type="Proteomes" id="UP000275408">
    <property type="component" value="Unassembled WGS sequence"/>
</dbReference>
<dbReference type="InterPro" id="IPR004469">
    <property type="entry name" value="PSP"/>
</dbReference>
<comment type="similarity">
    <text evidence="3">Belongs to the HAD-like hydrolase superfamily. SerB family.</text>
</comment>
<accession>A0A3M6URN5</accession>
<comment type="cofactor">
    <cofactor evidence="1">
        <name>Mg(2+)</name>
        <dbReference type="ChEBI" id="CHEBI:18420"/>
    </cofactor>
</comment>
<evidence type="ECO:0000256" key="3">
    <source>
        <dbReference type="ARBA" id="ARBA00009184"/>
    </source>
</evidence>
<gene>
    <name evidence="13" type="ORF">pdam_00019257</name>
</gene>
<dbReference type="GO" id="GO:0005737">
    <property type="term" value="C:cytoplasm"/>
    <property type="evidence" value="ECO:0007669"/>
    <property type="project" value="TreeGrafter"/>
</dbReference>
<keyword evidence="8" id="KW-0378">Hydrolase</keyword>
<evidence type="ECO:0000256" key="1">
    <source>
        <dbReference type="ARBA" id="ARBA00001946"/>
    </source>
</evidence>
<evidence type="ECO:0000313" key="13">
    <source>
        <dbReference type="EMBL" id="RMX56320.1"/>
    </source>
</evidence>
<dbReference type="InterPro" id="IPR023214">
    <property type="entry name" value="HAD_sf"/>
</dbReference>
<reference evidence="13 14" key="1">
    <citation type="journal article" date="2018" name="Sci. Rep.">
        <title>Comparative analysis of the Pocillopora damicornis genome highlights role of immune system in coral evolution.</title>
        <authorList>
            <person name="Cunning R."/>
            <person name="Bay R.A."/>
            <person name="Gillette P."/>
            <person name="Baker A.C."/>
            <person name="Traylor-Knowles N."/>
        </authorList>
    </citation>
    <scope>NUCLEOTIDE SEQUENCE [LARGE SCALE GENOMIC DNA]</scope>
    <source>
        <strain evidence="13">RSMAS</strain>
        <tissue evidence="13">Whole animal</tissue>
    </source>
</reference>
<keyword evidence="7" id="KW-0479">Metal-binding</keyword>
<dbReference type="GO" id="GO:0000287">
    <property type="term" value="F:magnesium ion binding"/>
    <property type="evidence" value="ECO:0007669"/>
    <property type="project" value="TreeGrafter"/>
</dbReference>
<keyword evidence="9" id="KW-0460">Magnesium</keyword>
<keyword evidence="10" id="KW-0718">Serine biosynthesis</keyword>
<dbReference type="Pfam" id="PF00702">
    <property type="entry name" value="Hydrolase"/>
    <property type="match status" value="1"/>
</dbReference>
<dbReference type="OrthoDB" id="27226at2759"/>
<keyword evidence="6" id="KW-0028">Amino-acid biosynthesis</keyword>
<dbReference type="NCBIfam" id="TIGR01488">
    <property type="entry name" value="HAD-SF-IB"/>
    <property type="match status" value="1"/>
</dbReference>
<dbReference type="NCBIfam" id="TIGR00338">
    <property type="entry name" value="serB"/>
    <property type="match status" value="1"/>
</dbReference>
<evidence type="ECO:0000256" key="11">
    <source>
        <dbReference type="ARBA" id="ARBA00031693"/>
    </source>
</evidence>
<evidence type="ECO:0000256" key="12">
    <source>
        <dbReference type="PIRSR" id="PIRSR604469-1"/>
    </source>
</evidence>
<evidence type="ECO:0000256" key="4">
    <source>
        <dbReference type="ARBA" id="ARBA00012640"/>
    </source>
</evidence>
<evidence type="ECO:0000256" key="5">
    <source>
        <dbReference type="ARBA" id="ARBA00015196"/>
    </source>
</evidence>
<proteinExistence type="inferred from homology"/>
<dbReference type="Gene3D" id="3.40.50.1000">
    <property type="entry name" value="HAD superfamily/HAD-like"/>
    <property type="match status" value="1"/>
</dbReference>
<dbReference type="PANTHER" id="PTHR43344:SF2">
    <property type="entry name" value="PHOSPHOSERINE PHOSPHATASE"/>
    <property type="match status" value="1"/>
</dbReference>
<dbReference type="OMA" id="ANYFIGF"/>
<dbReference type="EMBL" id="RCHS01000867">
    <property type="protein sequence ID" value="RMX56320.1"/>
    <property type="molecule type" value="Genomic_DNA"/>
</dbReference>
<dbReference type="FunFam" id="3.40.50.1000:FF:000077">
    <property type="entry name" value="Phosphoserine phosphatase, chloroplastic"/>
    <property type="match status" value="1"/>
</dbReference>
<comment type="pathway">
    <text evidence="2">Amino-acid biosynthesis; L-serine biosynthesis; L-serine from 3-phospho-D-glycerate: step 3/3.</text>
</comment>
<dbReference type="UniPathway" id="UPA00135">
    <property type="reaction ID" value="UER00198"/>
</dbReference>
<sequence length="294" mass="32746">MCRPKVISLHRRFSTSLVRQQIISSKSKRYLSTMVIQQAKQVWKKADAVCFDVDSTVITDEGIDELAAFCGKGKEVSQWTTRAMGGGIPFRTALRERLGIINASREKLHEFIERNPVHLTPGIRELVNRLQEQGTAVYLVSGGFRRVIQRAAEQLDIPDENIFANRLQFDDEGHYNGFDENEPTSDSGGKTRVLKLLKEKYGYKSLVMIGDGATDLETFPSAADTFIGFGGNVVREKVKAHAPWYVTDFKELLKELNPSSQNGATENGASEHLMNGLNGASEHVISGVNSKHYI</sequence>
<dbReference type="GO" id="GO:0006564">
    <property type="term" value="P:L-serine biosynthetic process"/>
    <property type="evidence" value="ECO:0007669"/>
    <property type="project" value="UniProtKB-KW"/>
</dbReference>
<dbReference type="InterPro" id="IPR050582">
    <property type="entry name" value="HAD-like_SerB"/>
</dbReference>
<dbReference type="PANTHER" id="PTHR43344">
    <property type="entry name" value="PHOSPHOSERINE PHOSPHATASE"/>
    <property type="match status" value="1"/>
</dbReference>
<dbReference type="InterPro" id="IPR036412">
    <property type="entry name" value="HAD-like_sf"/>
</dbReference>
<comment type="caution">
    <text evidence="13">The sequence shown here is derived from an EMBL/GenBank/DDBJ whole genome shotgun (WGS) entry which is preliminary data.</text>
</comment>
<dbReference type="Gene3D" id="1.10.150.210">
    <property type="entry name" value="Phosphoserine phosphatase, domain 2"/>
    <property type="match status" value="1"/>
</dbReference>
<dbReference type="GO" id="GO:0036424">
    <property type="term" value="F:L-phosphoserine phosphatase activity"/>
    <property type="evidence" value="ECO:0007669"/>
    <property type="project" value="InterPro"/>
</dbReference>